<sequence length="76" mass="8301">MVPAPPAPTGGAFKALIFDSYYDPYKGIIVFFRVIDGCIKSGDKVRFMNSKADHDTVEIGVLTPNQVRARNNVQAA</sequence>
<dbReference type="PANTHER" id="PTHR43512:SF4">
    <property type="entry name" value="TRANSLATION FACTOR GUF1 HOMOLOG, CHLOROPLASTIC"/>
    <property type="match status" value="1"/>
</dbReference>
<evidence type="ECO:0000256" key="1">
    <source>
        <dbReference type="ARBA" id="ARBA00004229"/>
    </source>
</evidence>
<protein>
    <submittedName>
        <fullName evidence="2">Uncharacterized protein</fullName>
    </submittedName>
</protein>
<proteinExistence type="predicted"/>
<comment type="caution">
    <text evidence="2">The sequence shown here is derived from an EMBL/GenBank/DDBJ whole genome shotgun (WGS) entry which is preliminary data.</text>
</comment>
<dbReference type="GO" id="GO:0043022">
    <property type="term" value="F:ribosome binding"/>
    <property type="evidence" value="ECO:0007669"/>
    <property type="project" value="TreeGrafter"/>
</dbReference>
<name>A0A9W7E5Y4_9STRA</name>
<dbReference type="SUPFAM" id="SSF50447">
    <property type="entry name" value="Translation proteins"/>
    <property type="match status" value="1"/>
</dbReference>
<evidence type="ECO:0000313" key="2">
    <source>
        <dbReference type="EMBL" id="GMH63718.1"/>
    </source>
</evidence>
<dbReference type="InterPro" id="IPR009000">
    <property type="entry name" value="Transl_B-barrel_sf"/>
</dbReference>
<dbReference type="Proteomes" id="UP001162640">
    <property type="component" value="Unassembled WGS sequence"/>
</dbReference>
<accession>A0A9W7E5Y4</accession>
<gene>
    <name evidence="2" type="ORF">TL16_g03788</name>
</gene>
<dbReference type="GO" id="GO:0009507">
    <property type="term" value="C:chloroplast"/>
    <property type="evidence" value="ECO:0007669"/>
    <property type="project" value="UniProtKB-SubCell"/>
</dbReference>
<reference evidence="3" key="1">
    <citation type="journal article" date="2023" name="Commun. Biol.">
        <title>Genome analysis of Parmales, the sister group of diatoms, reveals the evolutionary specialization of diatoms from phago-mixotrophs to photoautotrophs.</title>
        <authorList>
            <person name="Ban H."/>
            <person name="Sato S."/>
            <person name="Yoshikawa S."/>
            <person name="Yamada K."/>
            <person name="Nakamura Y."/>
            <person name="Ichinomiya M."/>
            <person name="Sato N."/>
            <person name="Blanc-Mathieu R."/>
            <person name="Endo H."/>
            <person name="Kuwata A."/>
            <person name="Ogata H."/>
        </authorList>
    </citation>
    <scope>NUCLEOTIDE SEQUENCE [LARGE SCALE GENOMIC DNA]</scope>
</reference>
<organism evidence="2 3">
    <name type="scientific">Triparma laevis f. inornata</name>
    <dbReference type="NCBI Taxonomy" id="1714386"/>
    <lineage>
        <taxon>Eukaryota</taxon>
        <taxon>Sar</taxon>
        <taxon>Stramenopiles</taxon>
        <taxon>Ochrophyta</taxon>
        <taxon>Bolidophyceae</taxon>
        <taxon>Parmales</taxon>
        <taxon>Triparmaceae</taxon>
        <taxon>Triparma</taxon>
    </lineage>
</organism>
<dbReference type="GO" id="GO:0045727">
    <property type="term" value="P:positive regulation of translation"/>
    <property type="evidence" value="ECO:0007669"/>
    <property type="project" value="TreeGrafter"/>
</dbReference>
<dbReference type="GO" id="GO:0005525">
    <property type="term" value="F:GTP binding"/>
    <property type="evidence" value="ECO:0007669"/>
    <property type="project" value="InterPro"/>
</dbReference>
<dbReference type="Gene3D" id="2.40.30.10">
    <property type="entry name" value="Translation factors"/>
    <property type="match status" value="1"/>
</dbReference>
<dbReference type="PANTHER" id="PTHR43512">
    <property type="entry name" value="TRANSLATION FACTOR GUF1-RELATED"/>
    <property type="match status" value="1"/>
</dbReference>
<dbReference type="EMBL" id="BLQM01000101">
    <property type="protein sequence ID" value="GMH63718.1"/>
    <property type="molecule type" value="Genomic_DNA"/>
</dbReference>
<dbReference type="AlphaFoldDB" id="A0A9W7E5Y4"/>
<dbReference type="InterPro" id="IPR006297">
    <property type="entry name" value="EF-4"/>
</dbReference>
<comment type="subcellular location">
    <subcellularLocation>
        <location evidence="1">Plastid</location>
        <location evidence="1">Chloroplast</location>
    </subcellularLocation>
</comment>
<evidence type="ECO:0000313" key="3">
    <source>
        <dbReference type="Proteomes" id="UP001162640"/>
    </source>
</evidence>